<dbReference type="Gene3D" id="3.30.70.1230">
    <property type="entry name" value="Nucleotide cyclase"/>
    <property type="match status" value="1"/>
</dbReference>
<feature type="region of interest" description="Disordered" evidence="8">
    <location>
        <begin position="236"/>
        <end position="261"/>
    </location>
</feature>
<evidence type="ECO:0000256" key="7">
    <source>
        <dbReference type="SAM" id="Coils"/>
    </source>
</evidence>
<dbReference type="InterPro" id="IPR011644">
    <property type="entry name" value="Heme_NO-bd"/>
</dbReference>
<dbReference type="GO" id="GO:0070482">
    <property type="term" value="P:response to oxygen levels"/>
    <property type="evidence" value="ECO:0007669"/>
    <property type="project" value="TreeGrafter"/>
</dbReference>
<accession>A0AAD2GBX1</accession>
<feature type="compositionally biased region" description="Polar residues" evidence="8">
    <location>
        <begin position="236"/>
        <end position="251"/>
    </location>
</feature>
<sequence>MHGFIFEILEAWVIEQYGLDTWHTIKEVADCNVKDHSFISRGQYQYSTLLDLLVGTSELVQIRLELLLKLFGQFIVGYLFDSEYGSLLRCQGSTLLEWLSHLNAMHDQFQKSYNSEKFCPPVFWCEESEEDERCIVLHYFSHRGNSLVPMVHGIVDELAKSHFQVDIHMDLVGKQDEHDSRYTSWKISAIDESLAYKLKPPKEAVHKGIPETLKNVKIPMRCPVSGNHAQVHRLNRSQSSRLVTESQQRRSLSPKPDSATEGISMDLMRNVFPFHVIVDEEFRILQVGRNLPKALQTTEEDLRGNHIQEFFTITKPVFAFAWDWQSMNRLSHQNFFLAQTESSIKNKENKAIINFKAAMLALSNDKVLFSLSPHVNSLRQLTEIGLSLSDLSLITSQRDAVSLGEYVSKESRKTNSLDKLSKKLKAEQKLSNSLLYNMLPKQVADGLRMGQTVEPRYYHNVTLFFSDIVGFTSLCQQVQPWEVIDLMNQLYSVMDALTDRFDLYKVETVGDSYMCASGVPDADDSHGEKVANFALAVLECTKHVKSPVTGEPIEMRIGIHTGSCTAGVVGNLTPHYALFGDMVNVASRHESTGMPGRIQCSHELFELLQSGKANAHYEFQERGFVDMKGKGESLTYWLECGTAANKLANPSALERLSREMKDVLVSEQWKMQEYFDKDESTRPDFGDFLSPVAVPRKKLTAVSETNTAPSAPIEMSDWDTLLLDSSISREEIQDKIFDVLFSTLRRCAGKGGDSLTEARKDLLHFVDLICGLYSHENVFLNVANVLMRAEFLLKLRKRSGGYDSWDDFVLLFSAFIRDVDLDADEDSRLASRTGAASLGEGMSMEAAIEFLEDDYEDLCEVIFRGCPRFRKLMRKLAVASAELESEANFRAMLMEFDRTMADTSTEKKALRRKSEVQLGMILILATCGHYCQSYEVFLHWNQLQFKAELQAHKDGISDDPRQEWQEWQAAVFKASVYHLLDRTDRFLTDGMGLRKRANLNETQWRLEGKEWVGAILVPYARLEASLDEKFSYEQHINANIAILEHYLRRVIASHKRNDDVDASESSEYMEATTPYEELQLVIEMAPVANSRRIAEFELPRVVRQELRAFVMSIAGGYNENEFHSFRHASHVVLLSNLLMESIDVAAQGKEGVTSDPLVCFAIVLSALVHDVGHTGVPNGQVAEENPELADRYNNQSIAEQNSIDVAWQCLMSKSLKHLQMCLFGSSESEKARLRQLLVNNVMATDIFDKDLRALRQKRWERAATCDHAKKTLAMEHIMQTSDVAHTMQEWDIYREWNESLFLEMYEAFSEGRSEYDPIDGWYNGELWFFDNWVIPLAQNLKSCGVLSIVSDELVARARSNKRRWALEGEKICRSLWQKARERQMPHMMMQRAHSKSSILSRRSSMHSEESTAVETMLAATVVEEIESLSKVLKRYEEKIETACTNLIGLTYKNENHPPAKQLKHQPWQEVRKHFRKQHWYRNLHDGTHREEDDDNDNDAKVHIAPPTQHALLQEEENREDAIHESDDEDDDMSCLTENSRDAIMKHSQSTIVGEVR</sequence>
<feature type="compositionally biased region" description="Polar residues" evidence="8">
    <location>
        <begin position="1546"/>
        <end position="1556"/>
    </location>
</feature>
<feature type="domain" description="Guanylate cyclase" evidence="9">
    <location>
        <begin position="462"/>
        <end position="590"/>
    </location>
</feature>
<dbReference type="GO" id="GO:0005525">
    <property type="term" value="F:GTP binding"/>
    <property type="evidence" value="ECO:0007669"/>
    <property type="project" value="UniProtKB-KW"/>
</dbReference>
<organism evidence="11 12">
    <name type="scientific">Cylindrotheca closterium</name>
    <dbReference type="NCBI Taxonomy" id="2856"/>
    <lineage>
        <taxon>Eukaryota</taxon>
        <taxon>Sar</taxon>
        <taxon>Stramenopiles</taxon>
        <taxon>Ochrophyta</taxon>
        <taxon>Bacillariophyta</taxon>
        <taxon>Bacillariophyceae</taxon>
        <taxon>Bacillariophycidae</taxon>
        <taxon>Bacillariales</taxon>
        <taxon>Bacillariaceae</taxon>
        <taxon>Cylindrotheca</taxon>
    </lineage>
</organism>
<evidence type="ECO:0000256" key="6">
    <source>
        <dbReference type="ARBA" id="ARBA00023293"/>
    </source>
</evidence>
<dbReference type="GO" id="GO:0020037">
    <property type="term" value="F:heme binding"/>
    <property type="evidence" value="ECO:0007669"/>
    <property type="project" value="InterPro"/>
</dbReference>
<evidence type="ECO:0000256" key="1">
    <source>
        <dbReference type="ARBA" id="ARBA00004496"/>
    </source>
</evidence>
<protein>
    <recommendedName>
        <fullName evidence="2">guanylate cyclase</fullName>
        <ecNumber evidence="2">4.6.1.2</ecNumber>
    </recommendedName>
</protein>
<dbReference type="GO" id="GO:0004383">
    <property type="term" value="F:guanylate cyclase activity"/>
    <property type="evidence" value="ECO:0007669"/>
    <property type="project" value="UniProtKB-EC"/>
</dbReference>
<comment type="caution">
    <text evidence="11">The sequence shown here is derived from an EMBL/GenBank/DDBJ whole genome shotgun (WGS) entry which is preliminary data.</text>
</comment>
<dbReference type="InterPro" id="IPR002073">
    <property type="entry name" value="PDEase_catalytic_dom"/>
</dbReference>
<dbReference type="InterPro" id="IPR024096">
    <property type="entry name" value="NO_sig/Golgi_transp_ligand-bd"/>
</dbReference>
<dbReference type="SUPFAM" id="SSF109604">
    <property type="entry name" value="HD-domain/PDEase-like"/>
    <property type="match status" value="2"/>
</dbReference>
<evidence type="ECO:0000256" key="8">
    <source>
        <dbReference type="SAM" id="MobiDB-lite"/>
    </source>
</evidence>
<dbReference type="GO" id="GO:0004114">
    <property type="term" value="F:3',5'-cyclic-nucleotide phosphodiesterase activity"/>
    <property type="evidence" value="ECO:0007669"/>
    <property type="project" value="InterPro"/>
</dbReference>
<proteinExistence type="predicted"/>
<dbReference type="PANTHER" id="PTHR45655:SF13">
    <property type="entry name" value="SOLUBLE GUANYLATE CYCLASE GCY-32-RELATED"/>
    <property type="match status" value="1"/>
</dbReference>
<dbReference type="Pfam" id="PF07700">
    <property type="entry name" value="HNOB"/>
    <property type="match status" value="1"/>
</dbReference>
<keyword evidence="4" id="KW-0547">Nucleotide-binding</keyword>
<dbReference type="Gene3D" id="3.90.1520.10">
    <property type="entry name" value="H-NOX domain"/>
    <property type="match status" value="1"/>
</dbReference>
<dbReference type="InterPro" id="IPR038158">
    <property type="entry name" value="H-NOX_domain_sf"/>
</dbReference>
<feature type="region of interest" description="Disordered" evidence="8">
    <location>
        <begin position="1481"/>
        <end position="1556"/>
    </location>
</feature>
<dbReference type="Pfam" id="PF00211">
    <property type="entry name" value="Guanylate_cyc"/>
    <property type="match status" value="1"/>
</dbReference>
<keyword evidence="7" id="KW-0175">Coiled coil</keyword>
<dbReference type="Pfam" id="PF07701">
    <property type="entry name" value="HNOBA"/>
    <property type="match status" value="1"/>
</dbReference>
<dbReference type="PROSITE" id="PS50125">
    <property type="entry name" value="GUANYLATE_CYCLASE_2"/>
    <property type="match status" value="1"/>
</dbReference>
<comment type="subcellular location">
    <subcellularLocation>
        <location evidence="1">Cytoplasm</location>
    </subcellularLocation>
</comment>
<dbReference type="InterPro" id="IPR029787">
    <property type="entry name" value="Nucleotide_cyclase"/>
</dbReference>
<evidence type="ECO:0000313" key="12">
    <source>
        <dbReference type="Proteomes" id="UP001295423"/>
    </source>
</evidence>
<dbReference type="CDD" id="cd07302">
    <property type="entry name" value="CHD"/>
    <property type="match status" value="1"/>
</dbReference>
<keyword evidence="3" id="KW-0963">Cytoplasm</keyword>
<feature type="domain" description="PDEase" evidence="10">
    <location>
        <begin position="1039"/>
        <end position="1383"/>
    </location>
</feature>
<dbReference type="SUPFAM" id="SSF111126">
    <property type="entry name" value="Ligand-binding domain in the NO signalling and Golgi transport"/>
    <property type="match status" value="1"/>
</dbReference>
<evidence type="ECO:0000256" key="5">
    <source>
        <dbReference type="ARBA" id="ARBA00023134"/>
    </source>
</evidence>
<dbReference type="SUPFAM" id="SSF55073">
    <property type="entry name" value="Nucleotide cyclase"/>
    <property type="match status" value="1"/>
</dbReference>
<keyword evidence="5" id="KW-0342">GTP-binding</keyword>
<evidence type="ECO:0000256" key="2">
    <source>
        <dbReference type="ARBA" id="ARBA00012202"/>
    </source>
</evidence>
<dbReference type="GO" id="GO:0008074">
    <property type="term" value="C:guanylate cyclase complex, soluble"/>
    <property type="evidence" value="ECO:0007669"/>
    <property type="project" value="TreeGrafter"/>
</dbReference>
<dbReference type="InterPro" id="IPR036971">
    <property type="entry name" value="PDEase_catalytic_dom_sf"/>
</dbReference>
<dbReference type="PROSITE" id="PS51845">
    <property type="entry name" value="PDEASE_I_2"/>
    <property type="match status" value="1"/>
</dbReference>
<dbReference type="EMBL" id="CAKOGP040002358">
    <property type="protein sequence ID" value="CAJ1968044.1"/>
    <property type="molecule type" value="Genomic_DNA"/>
</dbReference>
<reference evidence="11" key="1">
    <citation type="submission" date="2023-08" db="EMBL/GenBank/DDBJ databases">
        <authorList>
            <person name="Audoor S."/>
            <person name="Bilcke G."/>
        </authorList>
    </citation>
    <scope>NUCLEOTIDE SEQUENCE</scope>
</reference>
<dbReference type="Pfam" id="PF00233">
    <property type="entry name" value="PDEase_I"/>
    <property type="match status" value="1"/>
</dbReference>
<dbReference type="InterPro" id="IPR011645">
    <property type="entry name" value="HNOB_dom_associated"/>
</dbReference>
<dbReference type="Proteomes" id="UP001295423">
    <property type="component" value="Unassembled WGS sequence"/>
</dbReference>
<dbReference type="InterPro" id="IPR042463">
    <property type="entry name" value="HNOB_dom_associated_sf"/>
</dbReference>
<keyword evidence="12" id="KW-1185">Reference proteome</keyword>
<dbReference type="Gene3D" id="3.30.450.260">
    <property type="entry name" value="Haem NO binding associated domain"/>
    <property type="match status" value="1"/>
</dbReference>
<dbReference type="Gene3D" id="6.10.250.780">
    <property type="match status" value="1"/>
</dbReference>
<dbReference type="GO" id="GO:0019934">
    <property type="term" value="P:cGMP-mediated signaling"/>
    <property type="evidence" value="ECO:0007669"/>
    <property type="project" value="TreeGrafter"/>
</dbReference>
<name>A0AAD2GBX1_9STRA</name>
<evidence type="ECO:0000259" key="9">
    <source>
        <dbReference type="PROSITE" id="PS50125"/>
    </source>
</evidence>
<evidence type="ECO:0000313" key="11">
    <source>
        <dbReference type="EMBL" id="CAJ1968044.1"/>
    </source>
</evidence>
<evidence type="ECO:0000259" key="10">
    <source>
        <dbReference type="PROSITE" id="PS51845"/>
    </source>
</evidence>
<feature type="coiled-coil region" evidence="7">
    <location>
        <begin position="1418"/>
        <end position="1445"/>
    </location>
</feature>
<dbReference type="Gene3D" id="1.10.1300.10">
    <property type="entry name" value="3'5'-cyclic nucleotide phosphodiesterase, catalytic domain"/>
    <property type="match status" value="2"/>
</dbReference>
<dbReference type="FunFam" id="3.30.70.1230:FF:000030">
    <property type="entry name" value="Si:ch211-215j19.12"/>
    <property type="match status" value="1"/>
</dbReference>
<keyword evidence="6" id="KW-0141">cGMP biosynthesis</keyword>
<evidence type="ECO:0000256" key="3">
    <source>
        <dbReference type="ARBA" id="ARBA00022490"/>
    </source>
</evidence>
<dbReference type="InterPro" id="IPR001054">
    <property type="entry name" value="A/G_cyclase"/>
</dbReference>
<dbReference type="EC" id="4.6.1.2" evidence="2"/>
<dbReference type="SMART" id="SM00044">
    <property type="entry name" value="CYCc"/>
    <property type="match status" value="1"/>
</dbReference>
<evidence type="ECO:0000256" key="4">
    <source>
        <dbReference type="ARBA" id="ARBA00022741"/>
    </source>
</evidence>
<gene>
    <name evidence="11" type="ORF">CYCCA115_LOCUS23059</name>
</gene>
<dbReference type="PANTHER" id="PTHR45655">
    <property type="entry name" value="GUANYLATE CYCLASE SOLUBLE SUBUNIT BETA-2"/>
    <property type="match status" value="1"/>
</dbReference>